<dbReference type="AlphaFoldDB" id="B4NS53"/>
<organism evidence="2 3">
    <name type="scientific">Drosophila simulans</name>
    <name type="common">Fruit fly</name>
    <dbReference type="NCBI Taxonomy" id="7240"/>
    <lineage>
        <taxon>Eukaryota</taxon>
        <taxon>Metazoa</taxon>
        <taxon>Ecdysozoa</taxon>
        <taxon>Arthropoda</taxon>
        <taxon>Hexapoda</taxon>
        <taxon>Insecta</taxon>
        <taxon>Pterygota</taxon>
        <taxon>Neoptera</taxon>
        <taxon>Endopterygota</taxon>
        <taxon>Diptera</taxon>
        <taxon>Brachycera</taxon>
        <taxon>Muscomorpha</taxon>
        <taxon>Ephydroidea</taxon>
        <taxon>Drosophilidae</taxon>
        <taxon>Drosophila</taxon>
        <taxon>Sophophora</taxon>
    </lineage>
</organism>
<name>B4NS53_DROSI</name>
<evidence type="ECO:0000313" key="2">
    <source>
        <dbReference type="EMBL" id="EDX15431.1"/>
    </source>
</evidence>
<feature type="region of interest" description="Disordered" evidence="1">
    <location>
        <begin position="141"/>
        <end position="167"/>
    </location>
</feature>
<reference evidence="2 3" key="1">
    <citation type="journal article" date="2007" name="Nature">
        <title>Evolution of genes and genomes on the Drosophila phylogeny.</title>
        <authorList>
            <consortium name="Drosophila 12 Genomes Consortium"/>
            <person name="Clark A.G."/>
            <person name="Eisen M.B."/>
            <person name="Smith D.R."/>
            <person name="Bergman C.M."/>
            <person name="Oliver B."/>
            <person name="Markow T.A."/>
            <person name="Kaufman T.C."/>
            <person name="Kellis M."/>
            <person name="Gelbart W."/>
            <person name="Iyer V.N."/>
            <person name="Pollard D.A."/>
            <person name="Sackton T.B."/>
            <person name="Larracuente A.M."/>
            <person name="Singh N.D."/>
            <person name="Abad J.P."/>
            <person name="Abt D.N."/>
            <person name="Adryan B."/>
            <person name="Aguade M."/>
            <person name="Akashi H."/>
            <person name="Anderson W.W."/>
            <person name="Aquadro C.F."/>
            <person name="Ardell D.H."/>
            <person name="Arguello R."/>
            <person name="Artieri C.G."/>
            <person name="Barbash D.A."/>
            <person name="Barker D."/>
            <person name="Barsanti P."/>
            <person name="Batterham P."/>
            <person name="Batzoglou S."/>
            <person name="Begun D."/>
            <person name="Bhutkar A."/>
            <person name="Blanco E."/>
            <person name="Bosak S.A."/>
            <person name="Bradley R.K."/>
            <person name="Brand A.D."/>
            <person name="Brent M.R."/>
            <person name="Brooks A.N."/>
            <person name="Brown R.H."/>
            <person name="Butlin R.K."/>
            <person name="Caggese C."/>
            <person name="Calvi B.R."/>
            <person name="Bernardo de Carvalho A."/>
            <person name="Caspi A."/>
            <person name="Castrezana S."/>
            <person name="Celniker S.E."/>
            <person name="Chang J.L."/>
            <person name="Chapple C."/>
            <person name="Chatterji S."/>
            <person name="Chinwalla A."/>
            <person name="Civetta A."/>
            <person name="Clifton S.W."/>
            <person name="Comeron J.M."/>
            <person name="Costello J.C."/>
            <person name="Coyne J.A."/>
            <person name="Daub J."/>
            <person name="David R.G."/>
            <person name="Delcher A.L."/>
            <person name="Delehaunty K."/>
            <person name="Do C.B."/>
            <person name="Ebling H."/>
            <person name="Edwards K."/>
            <person name="Eickbush T."/>
            <person name="Evans J.D."/>
            <person name="Filipski A."/>
            <person name="Findeiss S."/>
            <person name="Freyhult E."/>
            <person name="Fulton L."/>
            <person name="Fulton R."/>
            <person name="Garcia A.C."/>
            <person name="Gardiner A."/>
            <person name="Garfield D.A."/>
            <person name="Garvin B.E."/>
            <person name="Gibson G."/>
            <person name="Gilbert D."/>
            <person name="Gnerre S."/>
            <person name="Godfrey J."/>
            <person name="Good R."/>
            <person name="Gotea V."/>
            <person name="Gravely B."/>
            <person name="Greenberg A.J."/>
            <person name="Griffiths-Jones S."/>
            <person name="Gross S."/>
            <person name="Guigo R."/>
            <person name="Gustafson E.A."/>
            <person name="Haerty W."/>
            <person name="Hahn M.W."/>
            <person name="Halligan D.L."/>
            <person name="Halpern A.L."/>
            <person name="Halter G.M."/>
            <person name="Han M.V."/>
            <person name="Heger A."/>
            <person name="Hillier L."/>
            <person name="Hinrichs A.S."/>
            <person name="Holmes I."/>
            <person name="Hoskins R.A."/>
            <person name="Hubisz M.J."/>
            <person name="Hultmark D."/>
            <person name="Huntley M.A."/>
            <person name="Jaffe D.B."/>
            <person name="Jagadeeshan S."/>
            <person name="Jeck W.R."/>
            <person name="Johnson J."/>
            <person name="Jones C.D."/>
            <person name="Jordan W.C."/>
            <person name="Karpen G.H."/>
            <person name="Kataoka E."/>
            <person name="Keightley P.D."/>
            <person name="Kheradpour P."/>
            <person name="Kirkness E.F."/>
            <person name="Koerich L.B."/>
            <person name="Kristiansen K."/>
            <person name="Kudrna D."/>
            <person name="Kulathinal R.J."/>
            <person name="Kumar S."/>
            <person name="Kwok R."/>
            <person name="Lander E."/>
            <person name="Langley C.H."/>
            <person name="Lapoint R."/>
            <person name="Lazzaro B.P."/>
            <person name="Lee S.J."/>
            <person name="Levesque L."/>
            <person name="Li R."/>
            <person name="Lin C.F."/>
            <person name="Lin M.F."/>
            <person name="Lindblad-Toh K."/>
            <person name="Llopart A."/>
            <person name="Long M."/>
            <person name="Low L."/>
            <person name="Lozovsky E."/>
            <person name="Lu J."/>
            <person name="Luo M."/>
            <person name="Machado C.A."/>
            <person name="Makalowski W."/>
            <person name="Marzo M."/>
            <person name="Matsuda M."/>
            <person name="Matzkin L."/>
            <person name="McAllister B."/>
            <person name="McBride C.S."/>
            <person name="McKernan B."/>
            <person name="McKernan K."/>
            <person name="Mendez-Lago M."/>
            <person name="Minx P."/>
            <person name="Mollenhauer M.U."/>
            <person name="Montooth K."/>
            <person name="Mount S.M."/>
            <person name="Mu X."/>
            <person name="Myers E."/>
            <person name="Negre B."/>
            <person name="Newfeld S."/>
            <person name="Nielsen R."/>
            <person name="Noor M.A."/>
            <person name="O'Grady P."/>
            <person name="Pachter L."/>
            <person name="Papaceit M."/>
            <person name="Parisi M.J."/>
            <person name="Parisi M."/>
            <person name="Parts L."/>
            <person name="Pedersen J.S."/>
            <person name="Pesole G."/>
            <person name="Phillippy A.M."/>
            <person name="Ponting C.P."/>
            <person name="Pop M."/>
            <person name="Porcelli D."/>
            <person name="Powell J.R."/>
            <person name="Prohaska S."/>
            <person name="Pruitt K."/>
            <person name="Puig M."/>
            <person name="Quesneville H."/>
            <person name="Ram K.R."/>
            <person name="Rand D."/>
            <person name="Rasmussen M.D."/>
            <person name="Reed L.K."/>
            <person name="Reenan R."/>
            <person name="Reily A."/>
            <person name="Remington K.A."/>
            <person name="Rieger T.T."/>
            <person name="Ritchie M.G."/>
            <person name="Robin C."/>
            <person name="Rogers Y.H."/>
            <person name="Rohde C."/>
            <person name="Rozas J."/>
            <person name="Rubenfield M.J."/>
            <person name="Ruiz A."/>
            <person name="Russo S."/>
            <person name="Salzberg S.L."/>
            <person name="Sanchez-Gracia A."/>
            <person name="Saranga D.J."/>
            <person name="Sato H."/>
            <person name="Schaeffer S.W."/>
            <person name="Schatz M.C."/>
            <person name="Schlenke T."/>
            <person name="Schwartz R."/>
            <person name="Segarra C."/>
            <person name="Singh R.S."/>
            <person name="Sirot L."/>
            <person name="Sirota M."/>
            <person name="Sisneros N.B."/>
            <person name="Smith C.D."/>
            <person name="Smith T.F."/>
            <person name="Spieth J."/>
            <person name="Stage D.E."/>
            <person name="Stark A."/>
            <person name="Stephan W."/>
            <person name="Strausberg R.L."/>
            <person name="Strempel S."/>
            <person name="Sturgill D."/>
            <person name="Sutton G."/>
            <person name="Sutton G.G."/>
            <person name="Tao W."/>
            <person name="Teichmann S."/>
            <person name="Tobari Y.N."/>
            <person name="Tomimura Y."/>
            <person name="Tsolas J.M."/>
            <person name="Valente V.L."/>
            <person name="Venter E."/>
            <person name="Venter J.C."/>
            <person name="Vicario S."/>
            <person name="Vieira F.G."/>
            <person name="Vilella A.J."/>
            <person name="Villasante A."/>
            <person name="Walenz B."/>
            <person name="Wang J."/>
            <person name="Wasserman M."/>
            <person name="Watts T."/>
            <person name="Wilson D."/>
            <person name="Wilson R.K."/>
            <person name="Wing R.A."/>
            <person name="Wolfner M.F."/>
            <person name="Wong A."/>
            <person name="Wong G.K."/>
            <person name="Wu C.I."/>
            <person name="Wu G."/>
            <person name="Yamamoto D."/>
            <person name="Yang H.P."/>
            <person name="Yang S.P."/>
            <person name="Yorke J.A."/>
            <person name="Yoshida K."/>
            <person name="Zdobnov E."/>
            <person name="Zhang P."/>
            <person name="Zhang Y."/>
            <person name="Zimin A.V."/>
            <person name="Baldwin J."/>
            <person name="Abdouelleil A."/>
            <person name="Abdulkadir J."/>
            <person name="Abebe A."/>
            <person name="Abera B."/>
            <person name="Abreu J."/>
            <person name="Acer S.C."/>
            <person name="Aftuck L."/>
            <person name="Alexander A."/>
            <person name="An P."/>
            <person name="Anderson E."/>
            <person name="Anderson S."/>
            <person name="Arachi H."/>
            <person name="Azer M."/>
            <person name="Bachantsang P."/>
            <person name="Barry A."/>
            <person name="Bayul T."/>
            <person name="Berlin A."/>
            <person name="Bessette D."/>
            <person name="Bloom T."/>
            <person name="Blye J."/>
            <person name="Boguslavskiy L."/>
            <person name="Bonnet C."/>
            <person name="Boukhgalter B."/>
            <person name="Bourzgui I."/>
            <person name="Brown A."/>
            <person name="Cahill P."/>
            <person name="Channer S."/>
            <person name="Cheshatsang Y."/>
            <person name="Chuda L."/>
            <person name="Citroen M."/>
            <person name="Collymore A."/>
            <person name="Cooke P."/>
            <person name="Costello M."/>
            <person name="D'Aco K."/>
            <person name="Daza R."/>
            <person name="De Haan G."/>
            <person name="DeGray S."/>
            <person name="DeMaso C."/>
            <person name="Dhargay N."/>
            <person name="Dooley K."/>
            <person name="Dooley E."/>
            <person name="Doricent M."/>
            <person name="Dorje P."/>
            <person name="Dorjee K."/>
            <person name="Dupes A."/>
            <person name="Elong R."/>
            <person name="Falk J."/>
            <person name="Farina A."/>
            <person name="Faro S."/>
            <person name="Ferguson D."/>
            <person name="Fisher S."/>
            <person name="Foley C.D."/>
            <person name="Franke A."/>
            <person name="Friedrich D."/>
            <person name="Gadbois L."/>
            <person name="Gearin G."/>
            <person name="Gearin C.R."/>
            <person name="Giannoukos G."/>
            <person name="Goode T."/>
            <person name="Graham J."/>
            <person name="Grandbois E."/>
            <person name="Grewal S."/>
            <person name="Gyaltsen K."/>
            <person name="Hafez N."/>
            <person name="Hagos B."/>
            <person name="Hall J."/>
            <person name="Henson C."/>
            <person name="Hollinger A."/>
            <person name="Honan T."/>
            <person name="Huard M.D."/>
            <person name="Hughes L."/>
            <person name="Hurhula B."/>
            <person name="Husby M.E."/>
            <person name="Kamat A."/>
            <person name="Kanga B."/>
            <person name="Kashin S."/>
            <person name="Khazanovich D."/>
            <person name="Kisner P."/>
            <person name="Lance K."/>
            <person name="Lara M."/>
            <person name="Lee W."/>
            <person name="Lennon N."/>
            <person name="Letendre F."/>
            <person name="LeVine R."/>
            <person name="Lipovsky A."/>
            <person name="Liu X."/>
            <person name="Liu J."/>
            <person name="Liu S."/>
            <person name="Lokyitsang T."/>
            <person name="Lokyitsang Y."/>
            <person name="Lubonja R."/>
            <person name="Lui A."/>
            <person name="MacDonald P."/>
            <person name="Magnisalis V."/>
            <person name="Maru K."/>
            <person name="Matthews C."/>
            <person name="McCusker W."/>
            <person name="McDonough S."/>
            <person name="Mehta T."/>
            <person name="Meldrim J."/>
            <person name="Meneus L."/>
            <person name="Mihai O."/>
            <person name="Mihalev A."/>
            <person name="Mihova T."/>
            <person name="Mittelman R."/>
            <person name="Mlenga V."/>
            <person name="Montmayeur A."/>
            <person name="Mulrain L."/>
            <person name="Navidi A."/>
            <person name="Naylor J."/>
            <person name="Negash T."/>
            <person name="Nguyen T."/>
            <person name="Nguyen N."/>
            <person name="Nicol R."/>
            <person name="Norbu C."/>
            <person name="Norbu N."/>
            <person name="Novod N."/>
            <person name="O'Neill B."/>
            <person name="Osman S."/>
            <person name="Markiewicz E."/>
            <person name="Oyono O.L."/>
            <person name="Patti C."/>
            <person name="Phunkhang P."/>
            <person name="Pierre F."/>
            <person name="Priest M."/>
            <person name="Raghuraman S."/>
            <person name="Rege F."/>
            <person name="Reyes R."/>
            <person name="Rise C."/>
            <person name="Rogov P."/>
            <person name="Ross K."/>
            <person name="Ryan E."/>
            <person name="Settipalli S."/>
            <person name="Shea T."/>
            <person name="Sherpa N."/>
            <person name="Shi L."/>
            <person name="Shih D."/>
            <person name="Sparrow T."/>
            <person name="Spaulding J."/>
            <person name="Stalker J."/>
            <person name="Stange-Thomann N."/>
            <person name="Stavropoulos S."/>
            <person name="Stone C."/>
            <person name="Strader C."/>
            <person name="Tesfaye S."/>
            <person name="Thomson T."/>
            <person name="Thoulutsang Y."/>
            <person name="Thoulutsang D."/>
            <person name="Topham K."/>
            <person name="Topping I."/>
            <person name="Tsamla T."/>
            <person name="Vassiliev H."/>
            <person name="Vo A."/>
            <person name="Wangchuk T."/>
            <person name="Wangdi T."/>
            <person name="Weiand M."/>
            <person name="Wilkinson J."/>
            <person name="Wilson A."/>
            <person name="Yadav S."/>
            <person name="Young G."/>
            <person name="Yu Q."/>
            <person name="Zembek L."/>
            <person name="Zhong D."/>
            <person name="Zimmer A."/>
            <person name="Zwirko Z."/>
            <person name="Jaffe D.B."/>
            <person name="Alvarez P."/>
            <person name="Brockman W."/>
            <person name="Butler J."/>
            <person name="Chin C."/>
            <person name="Gnerre S."/>
            <person name="Grabherr M."/>
            <person name="Kleber M."/>
            <person name="Mauceli E."/>
            <person name="MacCallum I."/>
        </authorList>
    </citation>
    <scope>NUCLEOTIDE SEQUENCE [LARGE SCALE GENOMIC DNA]</scope>
    <source>
        <strain evidence="3">white501</strain>
    </source>
</reference>
<dbReference type="EMBL" id="CH981885">
    <property type="protein sequence ID" value="EDX15431.1"/>
    <property type="molecule type" value="Genomic_DNA"/>
</dbReference>
<dbReference type="STRING" id="7240.B4NS53"/>
<sequence>MPRSQWVKILRFLCQIADKEGNTRLTAESTPDLSGRHIDENFNAEALSTTSGSSIEPRSDCSLTDHEIGLDNGKSQSLQTDLERESVLSDYIAAHMVPLPDFSASVTESEDDIGSISSGMIGDGNWEDNWLFKKKRSSATPSSIGMLVPAPRENVRAQIGDKTPQDA</sequence>
<dbReference type="Proteomes" id="UP000000304">
    <property type="component" value="Unassembled WGS sequence"/>
</dbReference>
<evidence type="ECO:0000256" key="1">
    <source>
        <dbReference type="SAM" id="MobiDB-lite"/>
    </source>
</evidence>
<proteinExistence type="predicted"/>
<keyword evidence="3" id="KW-1185">Reference proteome</keyword>
<accession>B4NS53</accession>
<dbReference type="HOGENOM" id="CLU_1596268_0_0_1"/>
<protein>
    <submittedName>
        <fullName evidence="2">GD15352</fullName>
    </submittedName>
</protein>
<evidence type="ECO:0000313" key="3">
    <source>
        <dbReference type="Proteomes" id="UP000000304"/>
    </source>
</evidence>
<gene>
    <name evidence="2" type="primary">Dsim\GD15352</name>
    <name evidence="2" type="ORF">Dsim_GD15352</name>
</gene>